<reference evidence="2" key="1">
    <citation type="journal article" date="2019" name="Int. J. Syst. Evol. Microbiol.">
        <title>The Global Catalogue of Microorganisms (GCM) 10K type strain sequencing project: providing services to taxonomists for standard genome sequencing and annotation.</title>
        <authorList>
            <consortium name="The Broad Institute Genomics Platform"/>
            <consortium name="The Broad Institute Genome Sequencing Center for Infectious Disease"/>
            <person name="Wu L."/>
            <person name="Ma J."/>
        </authorList>
    </citation>
    <scope>NUCLEOTIDE SEQUENCE [LARGE SCALE GENOMIC DNA]</scope>
    <source>
        <strain evidence="2">NBRC 102520</strain>
    </source>
</reference>
<dbReference type="EMBL" id="BSOW01000040">
    <property type="protein sequence ID" value="GLR90993.1"/>
    <property type="molecule type" value="Genomic_DNA"/>
</dbReference>
<proteinExistence type="predicted"/>
<dbReference type="Proteomes" id="UP001156905">
    <property type="component" value="Unassembled WGS sequence"/>
</dbReference>
<comment type="caution">
    <text evidence="1">The sequence shown here is derived from an EMBL/GenBank/DDBJ whole genome shotgun (WGS) entry which is preliminary data.</text>
</comment>
<keyword evidence="2" id="KW-1185">Reference proteome</keyword>
<dbReference type="Pfam" id="PF07586">
    <property type="entry name" value="HXXSHH"/>
    <property type="match status" value="1"/>
</dbReference>
<gene>
    <name evidence="1" type="ORF">GCM10007857_77090</name>
</gene>
<accession>A0ABQ6BB36</accession>
<evidence type="ECO:0000313" key="1">
    <source>
        <dbReference type="EMBL" id="GLR90993.1"/>
    </source>
</evidence>
<dbReference type="RefSeq" id="WP_284274082.1">
    <property type="nucleotide sequence ID" value="NZ_BSOW01000040.1"/>
</dbReference>
<name>A0ABQ6BB36_9BRAD</name>
<evidence type="ECO:0008006" key="3">
    <source>
        <dbReference type="Google" id="ProtNLM"/>
    </source>
</evidence>
<dbReference type="InterPro" id="IPR011447">
    <property type="entry name" value="DUF1552"/>
</dbReference>
<evidence type="ECO:0000313" key="2">
    <source>
        <dbReference type="Proteomes" id="UP001156905"/>
    </source>
</evidence>
<sequence>MAWTRRRVLRGLLNGGVVTVSLPLLNCFLNGNGTALASGRPMPVRFGTWFWGLGMQKEFFVPKKTGANFDLPYEIEYLKGIQQHINLLSNFNVFLDDNPALGHYAGWVATRSGRAPKSEADFPGETLDITIANQIGCTTRFKALTANATGEPKATYSHEGANSPSVPEYSPLSFYQRLFGPDFQDPNAPIFKPSPAVMVRKSVLSGVMDDIKDVNRRVGAEDRVRLDQYLTSVRHLEQQFDQQLTKPEPIAACIVPQLIKEDPPPGNESAVVAMRHKMMTDLMVMAVACDQTRVFNMAYQSGEETTQAGYEKTHHIATHEERIDEATHLQAHTSWFTRHAMAAWAEYVDAFTQIREGDGTLLDNCLIMADSDHGLARIHSYDNMVMFTAGKAGGRLKTGLHVDVGATATTRLSYTILRTMGVDISSFGAQSNSTSKEIGEILV</sequence>
<organism evidence="1 2">
    <name type="scientific">Bradyrhizobium iriomotense</name>
    <dbReference type="NCBI Taxonomy" id="441950"/>
    <lineage>
        <taxon>Bacteria</taxon>
        <taxon>Pseudomonadati</taxon>
        <taxon>Pseudomonadota</taxon>
        <taxon>Alphaproteobacteria</taxon>
        <taxon>Hyphomicrobiales</taxon>
        <taxon>Nitrobacteraceae</taxon>
        <taxon>Bradyrhizobium</taxon>
    </lineage>
</organism>
<protein>
    <recommendedName>
        <fullName evidence="3">DUF1552 domain-containing protein</fullName>
    </recommendedName>
</protein>